<keyword evidence="3" id="KW-1185">Reference proteome</keyword>
<dbReference type="EMBL" id="BAAAQD010000007">
    <property type="protein sequence ID" value="GAA1519276.1"/>
    <property type="molecule type" value="Genomic_DNA"/>
</dbReference>
<feature type="compositionally biased region" description="Polar residues" evidence="1">
    <location>
        <begin position="1"/>
        <end position="10"/>
    </location>
</feature>
<protein>
    <recommendedName>
        <fullName evidence="4">ABC transporter ATP-binding protein</fullName>
    </recommendedName>
</protein>
<reference evidence="3" key="1">
    <citation type="journal article" date="2019" name="Int. J. Syst. Evol. Microbiol.">
        <title>The Global Catalogue of Microorganisms (GCM) 10K type strain sequencing project: providing services to taxonomists for standard genome sequencing and annotation.</title>
        <authorList>
            <consortium name="The Broad Institute Genomics Platform"/>
            <consortium name="The Broad Institute Genome Sequencing Center for Infectious Disease"/>
            <person name="Wu L."/>
            <person name="Ma J."/>
        </authorList>
    </citation>
    <scope>NUCLEOTIDE SEQUENCE [LARGE SCALE GENOMIC DNA]</scope>
    <source>
        <strain evidence="3">JCM 15933</strain>
    </source>
</reference>
<evidence type="ECO:0000256" key="1">
    <source>
        <dbReference type="SAM" id="MobiDB-lite"/>
    </source>
</evidence>
<name>A0ABP4L9H4_9ACTN</name>
<dbReference type="Proteomes" id="UP001501470">
    <property type="component" value="Unassembled WGS sequence"/>
</dbReference>
<gene>
    <name evidence="2" type="ORF">GCM10009827_038220</name>
</gene>
<dbReference type="Gene3D" id="3.40.50.300">
    <property type="entry name" value="P-loop containing nucleotide triphosphate hydrolases"/>
    <property type="match status" value="1"/>
</dbReference>
<dbReference type="InterPro" id="IPR027417">
    <property type="entry name" value="P-loop_NTPase"/>
</dbReference>
<evidence type="ECO:0008006" key="4">
    <source>
        <dbReference type="Google" id="ProtNLM"/>
    </source>
</evidence>
<feature type="region of interest" description="Disordered" evidence="1">
    <location>
        <begin position="1"/>
        <end position="23"/>
    </location>
</feature>
<evidence type="ECO:0000313" key="3">
    <source>
        <dbReference type="Proteomes" id="UP001501470"/>
    </source>
</evidence>
<organism evidence="2 3">
    <name type="scientific">Dactylosporangium maewongense</name>
    <dbReference type="NCBI Taxonomy" id="634393"/>
    <lineage>
        <taxon>Bacteria</taxon>
        <taxon>Bacillati</taxon>
        <taxon>Actinomycetota</taxon>
        <taxon>Actinomycetes</taxon>
        <taxon>Micromonosporales</taxon>
        <taxon>Micromonosporaceae</taxon>
        <taxon>Dactylosporangium</taxon>
    </lineage>
</organism>
<evidence type="ECO:0000313" key="2">
    <source>
        <dbReference type="EMBL" id="GAA1519276.1"/>
    </source>
</evidence>
<sequence>MPPSLVSRSASHIGPGRRLRGGARCTPVRCPASFCPPARFRTIDGMAVIEVHQLRKRYGDRHAVRDVSFTVEPGEIFGALAMA</sequence>
<proteinExistence type="predicted"/>
<comment type="caution">
    <text evidence="2">The sequence shown here is derived from an EMBL/GenBank/DDBJ whole genome shotgun (WGS) entry which is preliminary data.</text>
</comment>
<dbReference type="SUPFAM" id="SSF52540">
    <property type="entry name" value="P-loop containing nucleoside triphosphate hydrolases"/>
    <property type="match status" value="1"/>
</dbReference>
<accession>A0ABP4L9H4</accession>